<dbReference type="PANTHER" id="PTHR45036:SF1">
    <property type="entry name" value="METHYLTRANSFERASE LIKE 7A"/>
    <property type="match status" value="1"/>
</dbReference>
<keyword evidence="3" id="KW-0808">Transferase</keyword>
<dbReference type="Pfam" id="PF08484">
    <property type="entry name" value="Methyltransf_14"/>
    <property type="match status" value="1"/>
</dbReference>
<dbReference type="Pfam" id="PF13489">
    <property type="entry name" value="Methyltransf_23"/>
    <property type="match status" value="1"/>
</dbReference>
<reference evidence="3" key="1">
    <citation type="submission" date="2020-11" db="EMBL/GenBank/DDBJ databases">
        <title>Bacterial whole genome sequence for Caenimonas sp. DR4.4.</title>
        <authorList>
            <person name="Le V."/>
            <person name="Ko S.-R."/>
            <person name="Ahn C.-Y."/>
            <person name="Oh H.-M."/>
        </authorList>
    </citation>
    <scope>NUCLEOTIDE SEQUENCE</scope>
    <source>
        <strain evidence="3">DR4.4</strain>
    </source>
</reference>
<dbReference type="PANTHER" id="PTHR45036">
    <property type="entry name" value="METHYLTRANSFERASE LIKE 7B"/>
    <property type="match status" value="1"/>
</dbReference>
<gene>
    <name evidence="3" type="ORF">I5803_12675</name>
</gene>
<sequence>MAPALGPPLPARHRPAPRRQGLQGARAVKCRHCAHPLELVFLDLGFAPPSNAYLDAAALHRAESWFPLKLYTCTQCWLVQTEDHAGAHELFAADYAYFSSTSVSWLDHAACYSRDITRRLGLGAHSHVIEVASNDGYLLRNFVQAGISCLGIEPTASTAQAAERLGVPVLREFFGAALGRQLAAQGRSADLVIGNNVFAHVPDINDFTLGLREVLKPGGTVTLEFPHLMRLIEQAQFDTVYHEHYSYLSLGTTMSIFGRAGLRVFDVEELATHGGSLRVYGCHRGDPRVDAPAVAALLATEAAAGLQGAAAYQGFQARADRIKNDLLAFLIEQKRLGHRVAAYGAAAKGNTLLNYAGVRPDLLPYICDAAPSKQGRFTPGGHIPILEPAQLEKRRPDVVLVLPWNLVGEVTQQLGYIRGWGARFYTCVPGMKEA</sequence>
<dbReference type="Gene3D" id="6.10.250.3100">
    <property type="match status" value="1"/>
</dbReference>
<dbReference type="Proteomes" id="UP000651050">
    <property type="component" value="Unassembled WGS sequence"/>
</dbReference>
<evidence type="ECO:0000313" key="3">
    <source>
        <dbReference type="EMBL" id="MBG9388880.1"/>
    </source>
</evidence>
<accession>A0A931MI57</accession>
<feature type="domain" description="C-methyltransferase" evidence="2">
    <location>
        <begin position="272"/>
        <end position="429"/>
    </location>
</feature>
<dbReference type="InterPro" id="IPR052356">
    <property type="entry name" value="Thiol_S-MT"/>
</dbReference>
<dbReference type="GO" id="GO:0032259">
    <property type="term" value="P:methylation"/>
    <property type="evidence" value="ECO:0007669"/>
    <property type="project" value="UniProtKB-KW"/>
</dbReference>
<dbReference type="GO" id="GO:0008168">
    <property type="term" value="F:methyltransferase activity"/>
    <property type="evidence" value="ECO:0007669"/>
    <property type="project" value="UniProtKB-KW"/>
</dbReference>
<dbReference type="SUPFAM" id="SSF53335">
    <property type="entry name" value="S-adenosyl-L-methionine-dependent methyltransferases"/>
    <property type="match status" value="1"/>
</dbReference>
<dbReference type="EMBL" id="JADWYS010000001">
    <property type="protein sequence ID" value="MBG9388880.1"/>
    <property type="molecule type" value="Genomic_DNA"/>
</dbReference>
<dbReference type="InterPro" id="IPR013630">
    <property type="entry name" value="Methyltransf_Zn-bd_dom_put"/>
</dbReference>
<dbReference type="Gene3D" id="3.40.50.150">
    <property type="entry name" value="Vaccinia Virus protein VP39"/>
    <property type="match status" value="1"/>
</dbReference>
<proteinExistence type="predicted"/>
<dbReference type="CDD" id="cd02440">
    <property type="entry name" value="AdoMet_MTases"/>
    <property type="match status" value="1"/>
</dbReference>
<protein>
    <submittedName>
        <fullName evidence="3">Methyltransferase domain-containing protein</fullName>
    </submittedName>
</protein>
<name>A0A931MI57_9BURK</name>
<organism evidence="3 4">
    <name type="scientific">Caenimonas aquaedulcis</name>
    <dbReference type="NCBI Taxonomy" id="2793270"/>
    <lineage>
        <taxon>Bacteria</taxon>
        <taxon>Pseudomonadati</taxon>
        <taxon>Pseudomonadota</taxon>
        <taxon>Betaproteobacteria</taxon>
        <taxon>Burkholderiales</taxon>
        <taxon>Comamonadaceae</taxon>
        <taxon>Caenimonas</taxon>
    </lineage>
</organism>
<dbReference type="AlphaFoldDB" id="A0A931MI57"/>
<dbReference type="Gene3D" id="3.40.50.720">
    <property type="entry name" value="NAD(P)-binding Rossmann-like Domain"/>
    <property type="match status" value="1"/>
</dbReference>
<evidence type="ECO:0000259" key="1">
    <source>
        <dbReference type="Pfam" id="PF08421"/>
    </source>
</evidence>
<evidence type="ECO:0000259" key="2">
    <source>
        <dbReference type="Pfam" id="PF08484"/>
    </source>
</evidence>
<comment type="caution">
    <text evidence="3">The sequence shown here is derived from an EMBL/GenBank/DDBJ whole genome shotgun (WGS) entry which is preliminary data.</text>
</comment>
<feature type="domain" description="Methyltransferase putative zinc binding" evidence="1">
    <location>
        <begin position="30"/>
        <end position="91"/>
    </location>
</feature>
<keyword evidence="4" id="KW-1185">Reference proteome</keyword>
<dbReference type="Pfam" id="PF08421">
    <property type="entry name" value="Methyltransf_13"/>
    <property type="match status" value="1"/>
</dbReference>
<keyword evidence="3" id="KW-0489">Methyltransferase</keyword>
<dbReference type="InterPro" id="IPR029063">
    <property type="entry name" value="SAM-dependent_MTases_sf"/>
</dbReference>
<dbReference type="InterPro" id="IPR038576">
    <property type="entry name" value="Methyltransf_Zn-bd_dom_put_sf"/>
</dbReference>
<dbReference type="InterPro" id="IPR013691">
    <property type="entry name" value="MeTrfase_14"/>
</dbReference>
<dbReference type="Gene3D" id="6.20.50.110">
    <property type="entry name" value="Methyltransferase, zinc-binding domain"/>
    <property type="match status" value="1"/>
</dbReference>
<evidence type="ECO:0000313" key="4">
    <source>
        <dbReference type="Proteomes" id="UP000651050"/>
    </source>
</evidence>